<comment type="cofactor">
    <cofactor evidence="1 7">
        <name>a divalent metal cation</name>
        <dbReference type="ChEBI" id="CHEBI:60240"/>
    </cofactor>
</comment>
<sequence>MNIQRVILSVIKMNLKAPFSTALGTLWEREGIIIQVADENGVIGLGEAVAFSTPWYTEETVKTCMHMLKDVLVPILLASPVHHPSELEDRFSAIRGNHMAKAGLETAVWDLYAKNQNKPLWEVIGGTQMIIPSGAVVGAHDLDTALIQMEAFVKQGYKRIKVKIKPGLDYKLIKALRSHYHDVPLMADANSAYTLKDLPLLEALDEFNLLMIEQPLAVDDIVQHRLVQRKLNTPVCLDESIVTLHDAESAIDLESCKVINIKIGRVGGLSNAIKIHDLCLQNGLEVWCGGMIEFGVSRAHNLVLSSLKGFKIPGDISASNRYWDEDIILPEVEVVNGNIHLSSKAGIGFELNHNRMAEVTTYEEEIRGS</sequence>
<dbReference type="SFLD" id="SFLDF00009">
    <property type="entry name" value="o-succinylbenzoate_synthase"/>
    <property type="match status" value="1"/>
</dbReference>
<dbReference type="SMART" id="SM00922">
    <property type="entry name" value="MR_MLE"/>
    <property type="match status" value="1"/>
</dbReference>
<dbReference type="GO" id="GO:0043748">
    <property type="term" value="F:O-succinylbenzoate synthase activity"/>
    <property type="evidence" value="ECO:0007669"/>
    <property type="project" value="UniProtKB-EC"/>
</dbReference>
<keyword evidence="10" id="KW-1185">Reference proteome</keyword>
<keyword evidence="2 7" id="KW-0474">Menaquinone biosynthesis</keyword>
<dbReference type="InterPro" id="IPR013341">
    <property type="entry name" value="Mandelate_racemase_N_dom"/>
</dbReference>
<organism evidence="9 10">
    <name type="scientific">Heyndrickxia acidicola</name>
    <dbReference type="NCBI Taxonomy" id="209389"/>
    <lineage>
        <taxon>Bacteria</taxon>
        <taxon>Bacillati</taxon>
        <taxon>Bacillota</taxon>
        <taxon>Bacilli</taxon>
        <taxon>Bacillales</taxon>
        <taxon>Bacillaceae</taxon>
        <taxon>Heyndrickxia</taxon>
    </lineage>
</organism>
<comment type="similarity">
    <text evidence="7">Belongs to the mandelate racemase/muconate lactonizing enzyme family. MenC type 2 subfamily.</text>
</comment>
<evidence type="ECO:0000256" key="1">
    <source>
        <dbReference type="ARBA" id="ARBA00001968"/>
    </source>
</evidence>
<feature type="active site" description="Proton donor" evidence="7">
    <location>
        <position position="163"/>
    </location>
</feature>
<keyword evidence="3 7" id="KW-0479">Metal-binding</keyword>
<dbReference type="SUPFAM" id="SSF54826">
    <property type="entry name" value="Enolase N-terminal domain-like"/>
    <property type="match status" value="1"/>
</dbReference>
<evidence type="ECO:0000313" key="9">
    <source>
        <dbReference type="EMBL" id="MED1206064.1"/>
    </source>
</evidence>
<dbReference type="Proteomes" id="UP001341444">
    <property type="component" value="Unassembled WGS sequence"/>
</dbReference>
<comment type="function">
    <text evidence="7">Converts 2-succinyl-6-hydroxy-2,4-cyclohexadiene-1-carboxylate (SHCHC) to 2-succinylbenzoate (OSB).</text>
</comment>
<dbReference type="Pfam" id="PF13378">
    <property type="entry name" value="MR_MLE_C"/>
    <property type="match status" value="1"/>
</dbReference>
<feature type="binding site" evidence="7">
    <location>
        <position position="188"/>
    </location>
    <ligand>
        <name>Mg(2+)</name>
        <dbReference type="ChEBI" id="CHEBI:18420"/>
    </ligand>
</feature>
<comment type="catalytic activity">
    <reaction evidence="7">
        <text>(1R,6R)-6-hydroxy-2-succinyl-cyclohexa-2,4-diene-1-carboxylate = 2-succinylbenzoate + H2O</text>
        <dbReference type="Rhea" id="RHEA:10196"/>
        <dbReference type="ChEBI" id="CHEBI:15377"/>
        <dbReference type="ChEBI" id="CHEBI:18325"/>
        <dbReference type="ChEBI" id="CHEBI:58689"/>
        <dbReference type="EC" id="4.2.1.113"/>
    </reaction>
</comment>
<dbReference type="NCBIfam" id="TIGR01928">
    <property type="entry name" value="menC_lowGC_arch"/>
    <property type="match status" value="1"/>
</dbReference>
<dbReference type="SUPFAM" id="SSF51604">
    <property type="entry name" value="Enolase C-terminal domain-like"/>
    <property type="match status" value="1"/>
</dbReference>
<dbReference type="SFLD" id="SFLDS00001">
    <property type="entry name" value="Enolase"/>
    <property type="match status" value="1"/>
</dbReference>
<dbReference type="InterPro" id="IPR029017">
    <property type="entry name" value="Enolase-like_N"/>
</dbReference>
<gene>
    <name evidence="7 9" type="primary">menC</name>
    <name evidence="9" type="ORF">P4T90_23925</name>
</gene>
<dbReference type="RefSeq" id="WP_066269948.1">
    <property type="nucleotide sequence ID" value="NZ_JARMAB010000048.1"/>
</dbReference>
<evidence type="ECO:0000256" key="5">
    <source>
        <dbReference type="ARBA" id="ARBA00023239"/>
    </source>
</evidence>
<dbReference type="InterPro" id="IPR010197">
    <property type="entry name" value="OSBS/NAAAR"/>
</dbReference>
<feature type="domain" description="Mandelate racemase/muconate lactonizing enzyme C-terminal" evidence="8">
    <location>
        <begin position="143"/>
        <end position="234"/>
    </location>
</feature>
<comment type="pathway">
    <text evidence="7">Quinol/quinone metabolism; 1,4-dihydroxy-2-naphthoate biosynthesis; 1,4-dihydroxy-2-naphthoate from chorismate: step 4/7.</text>
</comment>
<comment type="caution">
    <text evidence="9">The sequence shown here is derived from an EMBL/GenBank/DDBJ whole genome shotgun (WGS) entry which is preliminary data.</text>
</comment>
<feature type="active site" description="Proton acceptor" evidence="7">
    <location>
        <position position="262"/>
    </location>
</feature>
<dbReference type="InterPro" id="IPR029065">
    <property type="entry name" value="Enolase_C-like"/>
</dbReference>
<dbReference type="InterPro" id="IPR036849">
    <property type="entry name" value="Enolase-like_C_sf"/>
</dbReference>
<dbReference type="PANTHER" id="PTHR48073:SF5">
    <property type="entry name" value="O-SUCCINYLBENZOATE SYNTHASE"/>
    <property type="match status" value="1"/>
</dbReference>
<comment type="pathway">
    <text evidence="7">Quinol/quinone metabolism; menaquinone biosynthesis.</text>
</comment>
<evidence type="ECO:0000259" key="8">
    <source>
        <dbReference type="SMART" id="SM00922"/>
    </source>
</evidence>
<evidence type="ECO:0000256" key="7">
    <source>
        <dbReference type="HAMAP-Rule" id="MF_01933"/>
    </source>
</evidence>
<proteinExistence type="inferred from homology"/>
<dbReference type="Gene3D" id="3.20.20.120">
    <property type="entry name" value="Enolase-like C-terminal domain"/>
    <property type="match status" value="1"/>
</dbReference>
<dbReference type="EC" id="4.2.1.113" evidence="6 7"/>
<keyword evidence="5 7" id="KW-0456">Lyase</keyword>
<protein>
    <recommendedName>
        <fullName evidence="6 7">o-succinylbenzoate synthase</fullName>
        <shortName evidence="7">OSB synthase</shortName>
        <shortName evidence="7">OSBS</shortName>
        <ecNumber evidence="6 7">4.2.1.113</ecNumber>
    </recommendedName>
    <alternativeName>
        <fullName evidence="7">4-(2'-carboxyphenyl)-4-oxybutyric acid synthase</fullName>
    </alternativeName>
    <alternativeName>
        <fullName evidence="7">o-succinylbenzoic acid synthase</fullName>
    </alternativeName>
</protein>
<name>A0ABU6MNH0_9BACI</name>
<dbReference type="PANTHER" id="PTHR48073">
    <property type="entry name" value="O-SUCCINYLBENZOATE SYNTHASE-RELATED"/>
    <property type="match status" value="1"/>
</dbReference>
<feature type="binding site" evidence="7">
    <location>
        <position position="213"/>
    </location>
    <ligand>
        <name>Mg(2+)</name>
        <dbReference type="ChEBI" id="CHEBI:18420"/>
    </ligand>
</feature>
<reference evidence="9 10" key="1">
    <citation type="submission" date="2023-03" db="EMBL/GenBank/DDBJ databases">
        <title>Bacillus Genome Sequencing.</title>
        <authorList>
            <person name="Dunlap C."/>
        </authorList>
    </citation>
    <scope>NUCLEOTIDE SEQUENCE [LARGE SCALE GENOMIC DNA]</scope>
    <source>
        <strain evidence="9 10">B-23453</strain>
    </source>
</reference>
<dbReference type="Pfam" id="PF02746">
    <property type="entry name" value="MR_MLE_N"/>
    <property type="match status" value="1"/>
</dbReference>
<evidence type="ECO:0000313" key="10">
    <source>
        <dbReference type="Proteomes" id="UP001341444"/>
    </source>
</evidence>
<dbReference type="CDD" id="cd03317">
    <property type="entry name" value="NAAAR"/>
    <property type="match status" value="1"/>
</dbReference>
<evidence type="ECO:0000256" key="6">
    <source>
        <dbReference type="ARBA" id="ARBA00029491"/>
    </source>
</evidence>
<evidence type="ECO:0000256" key="3">
    <source>
        <dbReference type="ARBA" id="ARBA00022723"/>
    </source>
</evidence>
<dbReference type="HAMAP" id="MF_01933">
    <property type="entry name" value="MenC_2"/>
    <property type="match status" value="1"/>
</dbReference>
<keyword evidence="4 7" id="KW-0460">Magnesium</keyword>
<dbReference type="EMBL" id="JARMAB010000048">
    <property type="protein sequence ID" value="MED1206064.1"/>
    <property type="molecule type" value="Genomic_DNA"/>
</dbReference>
<dbReference type="InterPro" id="IPR047585">
    <property type="entry name" value="MenC"/>
</dbReference>
<evidence type="ECO:0000256" key="2">
    <source>
        <dbReference type="ARBA" id="ARBA00022428"/>
    </source>
</evidence>
<evidence type="ECO:0000256" key="4">
    <source>
        <dbReference type="ARBA" id="ARBA00022842"/>
    </source>
</evidence>
<dbReference type="Gene3D" id="3.30.390.10">
    <property type="entry name" value="Enolase-like, N-terminal domain"/>
    <property type="match status" value="1"/>
</dbReference>
<dbReference type="InterPro" id="IPR013342">
    <property type="entry name" value="Mandelate_racemase_C"/>
</dbReference>
<dbReference type="SFLD" id="SFLDG00180">
    <property type="entry name" value="muconate_cycloisomerase"/>
    <property type="match status" value="1"/>
</dbReference>
<feature type="binding site" evidence="7">
    <location>
        <position position="238"/>
    </location>
    <ligand>
        <name>Mg(2+)</name>
        <dbReference type="ChEBI" id="CHEBI:18420"/>
    </ligand>
</feature>
<accession>A0ABU6MNH0</accession>